<comment type="caution">
    <text evidence="2">The sequence shown here is derived from an EMBL/GenBank/DDBJ whole genome shotgun (WGS) entry which is preliminary data.</text>
</comment>
<proteinExistence type="predicted"/>
<evidence type="ECO:0000256" key="1">
    <source>
        <dbReference type="SAM" id="Phobius"/>
    </source>
</evidence>
<feature type="transmembrane region" description="Helical" evidence="1">
    <location>
        <begin position="53"/>
        <end position="73"/>
    </location>
</feature>
<evidence type="ECO:0000313" key="3">
    <source>
        <dbReference type="Proteomes" id="UP001162131"/>
    </source>
</evidence>
<organism evidence="2 3">
    <name type="scientific">Blepharisma stoltei</name>
    <dbReference type="NCBI Taxonomy" id="1481888"/>
    <lineage>
        <taxon>Eukaryota</taxon>
        <taxon>Sar</taxon>
        <taxon>Alveolata</taxon>
        <taxon>Ciliophora</taxon>
        <taxon>Postciliodesmatophora</taxon>
        <taxon>Heterotrichea</taxon>
        <taxon>Heterotrichida</taxon>
        <taxon>Blepharismidae</taxon>
        <taxon>Blepharisma</taxon>
    </lineage>
</organism>
<evidence type="ECO:0008006" key="4">
    <source>
        <dbReference type="Google" id="ProtNLM"/>
    </source>
</evidence>
<keyword evidence="3" id="KW-1185">Reference proteome</keyword>
<dbReference type="AlphaFoldDB" id="A0AAU9JKV1"/>
<reference evidence="2" key="1">
    <citation type="submission" date="2021-09" db="EMBL/GenBank/DDBJ databases">
        <authorList>
            <consortium name="AG Swart"/>
            <person name="Singh M."/>
            <person name="Singh A."/>
            <person name="Seah K."/>
            <person name="Emmerich C."/>
        </authorList>
    </citation>
    <scope>NUCLEOTIDE SEQUENCE</scope>
    <source>
        <strain evidence="2">ATCC30299</strain>
    </source>
</reference>
<dbReference type="EMBL" id="CAJZBQ010000040">
    <property type="protein sequence ID" value="CAG9326255.1"/>
    <property type="molecule type" value="Genomic_DNA"/>
</dbReference>
<evidence type="ECO:0000313" key="2">
    <source>
        <dbReference type="EMBL" id="CAG9326255.1"/>
    </source>
</evidence>
<gene>
    <name evidence="2" type="ORF">BSTOLATCC_MIC40686</name>
</gene>
<feature type="transmembrane region" description="Helical" evidence="1">
    <location>
        <begin position="12"/>
        <end position="33"/>
    </location>
</feature>
<protein>
    <recommendedName>
        <fullName evidence="4">NADH dehydrogenase subunit 5</fullName>
    </recommendedName>
</protein>
<keyword evidence="1" id="KW-0812">Transmembrane</keyword>
<accession>A0AAU9JKV1</accession>
<name>A0AAU9JKV1_9CILI</name>
<keyword evidence="1" id="KW-0472">Membrane</keyword>
<dbReference type="Proteomes" id="UP001162131">
    <property type="component" value="Unassembled WGS sequence"/>
</dbReference>
<sequence>MVSTDSTKTLSTLYEVLALASMYIILCWSAYALASSWDTSLWLSKSILFPTSVITILWFPSIFTSVSHLSMWMKLSLLEISKRSSAPIAPL</sequence>
<keyword evidence="1" id="KW-1133">Transmembrane helix</keyword>